<dbReference type="AlphaFoldDB" id="A0A5S4FPQ4"/>
<keyword evidence="3" id="KW-1185">Reference proteome</keyword>
<evidence type="ECO:0000313" key="3">
    <source>
        <dbReference type="Proteomes" id="UP000309128"/>
    </source>
</evidence>
<proteinExistence type="predicted"/>
<organism evidence="2 3">
    <name type="scientific">Nonomuraea turkmeniaca</name>
    <dbReference type="NCBI Taxonomy" id="103838"/>
    <lineage>
        <taxon>Bacteria</taxon>
        <taxon>Bacillati</taxon>
        <taxon>Actinomycetota</taxon>
        <taxon>Actinomycetes</taxon>
        <taxon>Streptosporangiales</taxon>
        <taxon>Streptosporangiaceae</taxon>
        <taxon>Nonomuraea</taxon>
    </lineage>
</organism>
<keyword evidence="1" id="KW-0732">Signal</keyword>
<name>A0A5S4FPQ4_9ACTN</name>
<protein>
    <submittedName>
        <fullName evidence="2">Uncharacterized protein</fullName>
    </submittedName>
</protein>
<evidence type="ECO:0000313" key="2">
    <source>
        <dbReference type="EMBL" id="TMR22559.1"/>
    </source>
</evidence>
<comment type="caution">
    <text evidence="2">The sequence shown here is derived from an EMBL/GenBank/DDBJ whole genome shotgun (WGS) entry which is preliminary data.</text>
</comment>
<reference evidence="2 3" key="1">
    <citation type="submission" date="2019-05" db="EMBL/GenBank/DDBJ databases">
        <title>Draft genome sequence of Nonomuraea turkmeniaca DSM 43926.</title>
        <authorList>
            <person name="Saricaoglu S."/>
            <person name="Isik K."/>
        </authorList>
    </citation>
    <scope>NUCLEOTIDE SEQUENCE [LARGE SCALE GENOMIC DNA]</scope>
    <source>
        <strain evidence="2 3">DSM 43926</strain>
    </source>
</reference>
<feature type="signal peptide" evidence="1">
    <location>
        <begin position="1"/>
        <end position="25"/>
    </location>
</feature>
<accession>A0A5S4FPQ4</accession>
<dbReference type="RefSeq" id="WP_138666064.1">
    <property type="nucleotide sequence ID" value="NZ_VCKY01000028.1"/>
</dbReference>
<dbReference type="OrthoDB" id="3531893at2"/>
<feature type="chain" id="PRO_5024306072" evidence="1">
    <location>
        <begin position="26"/>
        <end position="137"/>
    </location>
</feature>
<dbReference type="EMBL" id="VCKY01000028">
    <property type="protein sequence ID" value="TMR22559.1"/>
    <property type="molecule type" value="Genomic_DNA"/>
</dbReference>
<dbReference type="Proteomes" id="UP000309128">
    <property type="component" value="Unassembled WGS sequence"/>
</dbReference>
<sequence length="137" mass="14957">MKSIRRISALALAATALLTPAVARADTPYAQASAMVEADGSVARSKNVVDVWRPHRGTYCVLVDKSVDLHGAVAIHATPEGWYEHPRSLSVQLGSRTCHDHHHGGHFRTDDQFRTIAVHSQTSHGYRADAAFYLTVS</sequence>
<gene>
    <name evidence="2" type="ORF">ETD86_11245</name>
</gene>
<evidence type="ECO:0000256" key="1">
    <source>
        <dbReference type="SAM" id="SignalP"/>
    </source>
</evidence>